<evidence type="ECO:0000256" key="1">
    <source>
        <dbReference type="SAM" id="SignalP"/>
    </source>
</evidence>
<gene>
    <name evidence="2" type="ORF">DFH08DRAFT_941511</name>
</gene>
<dbReference type="AlphaFoldDB" id="A0AAD7EI47"/>
<evidence type="ECO:0000313" key="3">
    <source>
        <dbReference type="Proteomes" id="UP001218218"/>
    </source>
</evidence>
<proteinExistence type="predicted"/>
<protein>
    <submittedName>
        <fullName evidence="2">Uncharacterized protein</fullName>
    </submittedName>
</protein>
<feature type="chain" id="PRO_5042066562" evidence="1">
    <location>
        <begin position="20"/>
        <end position="287"/>
    </location>
</feature>
<dbReference type="Proteomes" id="UP001218218">
    <property type="component" value="Unassembled WGS sequence"/>
</dbReference>
<sequence length="287" mass="31781">MPWAHAEKWFIHMFHSVASGPTLTLIEMRSQIGVFAGAAGSAEWKGTWPHSLQPGWLPKRVNRRSRHVGPAVRTCRDAVSHSALCGDGTNHSGGRSEIAIGREFGTRVEFRAQVDAFEAGGKLGRRLETEVGWCLSGQPKCPWFRSGDVIEVQLTDKTKLRTRKHTSEALVESVSLHLYIEARGGSGITMHVLSDIYHAHLREIGIWPVKYTARSDEAKDISPTHLRTTRPSEIYSSRLGASEFREGIRVEVGEGNSRTHKWDSPPGESACERALHRRGVGGLSGYI</sequence>
<evidence type="ECO:0000313" key="2">
    <source>
        <dbReference type="EMBL" id="KAJ7323164.1"/>
    </source>
</evidence>
<accession>A0AAD7EI47</accession>
<name>A0AAD7EI47_9AGAR</name>
<dbReference type="EMBL" id="JARIHO010000047">
    <property type="protein sequence ID" value="KAJ7323164.1"/>
    <property type="molecule type" value="Genomic_DNA"/>
</dbReference>
<feature type="signal peptide" evidence="1">
    <location>
        <begin position="1"/>
        <end position="19"/>
    </location>
</feature>
<reference evidence="2" key="1">
    <citation type="submission" date="2023-03" db="EMBL/GenBank/DDBJ databases">
        <title>Massive genome expansion in bonnet fungi (Mycena s.s.) driven by repeated elements and novel gene families across ecological guilds.</title>
        <authorList>
            <consortium name="Lawrence Berkeley National Laboratory"/>
            <person name="Harder C.B."/>
            <person name="Miyauchi S."/>
            <person name="Viragh M."/>
            <person name="Kuo A."/>
            <person name="Thoen E."/>
            <person name="Andreopoulos B."/>
            <person name="Lu D."/>
            <person name="Skrede I."/>
            <person name="Drula E."/>
            <person name="Henrissat B."/>
            <person name="Morin E."/>
            <person name="Kohler A."/>
            <person name="Barry K."/>
            <person name="LaButti K."/>
            <person name="Morin E."/>
            <person name="Salamov A."/>
            <person name="Lipzen A."/>
            <person name="Mereny Z."/>
            <person name="Hegedus B."/>
            <person name="Baldrian P."/>
            <person name="Stursova M."/>
            <person name="Weitz H."/>
            <person name="Taylor A."/>
            <person name="Grigoriev I.V."/>
            <person name="Nagy L.G."/>
            <person name="Martin F."/>
            <person name="Kauserud H."/>
        </authorList>
    </citation>
    <scope>NUCLEOTIDE SEQUENCE</scope>
    <source>
        <strain evidence="2">CBHHK002</strain>
    </source>
</reference>
<keyword evidence="3" id="KW-1185">Reference proteome</keyword>
<keyword evidence="1" id="KW-0732">Signal</keyword>
<organism evidence="2 3">
    <name type="scientific">Mycena albidolilacea</name>
    <dbReference type="NCBI Taxonomy" id="1033008"/>
    <lineage>
        <taxon>Eukaryota</taxon>
        <taxon>Fungi</taxon>
        <taxon>Dikarya</taxon>
        <taxon>Basidiomycota</taxon>
        <taxon>Agaricomycotina</taxon>
        <taxon>Agaricomycetes</taxon>
        <taxon>Agaricomycetidae</taxon>
        <taxon>Agaricales</taxon>
        <taxon>Marasmiineae</taxon>
        <taxon>Mycenaceae</taxon>
        <taxon>Mycena</taxon>
    </lineage>
</organism>
<comment type="caution">
    <text evidence="2">The sequence shown here is derived from an EMBL/GenBank/DDBJ whole genome shotgun (WGS) entry which is preliminary data.</text>
</comment>